<protein>
    <submittedName>
        <fullName evidence="1">Uncharacterized protein</fullName>
    </submittedName>
</protein>
<name>A0A921S0G1_SORBI</name>
<evidence type="ECO:0000313" key="1">
    <source>
        <dbReference type="EMBL" id="KAG0548985.1"/>
    </source>
</evidence>
<reference evidence="1" key="2">
    <citation type="submission" date="2020-10" db="EMBL/GenBank/DDBJ databases">
        <authorList>
            <person name="Cooper E.A."/>
            <person name="Brenton Z.W."/>
            <person name="Flinn B.S."/>
            <person name="Jenkins J."/>
            <person name="Shu S."/>
            <person name="Flowers D."/>
            <person name="Luo F."/>
            <person name="Wang Y."/>
            <person name="Xia P."/>
            <person name="Barry K."/>
            <person name="Daum C."/>
            <person name="Lipzen A."/>
            <person name="Yoshinaga Y."/>
            <person name="Schmutz J."/>
            <person name="Saski C."/>
            <person name="Vermerris W."/>
            <person name="Kresovich S."/>
        </authorList>
    </citation>
    <scope>NUCLEOTIDE SEQUENCE</scope>
</reference>
<proteinExistence type="predicted"/>
<sequence>MLCNERTCFHGTGAQHWNQLTEMLTDEGNSRTHSCASVIKQYNLQSLAEKHGKMLAQLVLRWGL</sequence>
<accession>A0A921S0G1</accession>
<gene>
    <name evidence="1" type="ORF">BDA96_01G215400</name>
</gene>
<reference evidence="1" key="1">
    <citation type="journal article" date="2019" name="BMC Genomics">
        <title>A new reference genome for Sorghum bicolor reveals high levels of sequence similarity between sweet and grain genotypes: implications for the genetics of sugar metabolism.</title>
        <authorList>
            <person name="Cooper E.A."/>
            <person name="Brenton Z.W."/>
            <person name="Flinn B.S."/>
            <person name="Jenkins J."/>
            <person name="Shu S."/>
            <person name="Flowers D."/>
            <person name="Luo F."/>
            <person name="Wang Y."/>
            <person name="Xia P."/>
            <person name="Barry K."/>
            <person name="Daum C."/>
            <person name="Lipzen A."/>
            <person name="Yoshinaga Y."/>
            <person name="Schmutz J."/>
            <person name="Saski C."/>
            <person name="Vermerris W."/>
            <person name="Kresovich S."/>
        </authorList>
    </citation>
    <scope>NUCLEOTIDE SEQUENCE</scope>
</reference>
<dbReference type="AlphaFoldDB" id="A0A921S0G1"/>
<dbReference type="EMBL" id="CM027680">
    <property type="protein sequence ID" value="KAG0548985.1"/>
    <property type="molecule type" value="Genomic_DNA"/>
</dbReference>
<comment type="caution">
    <text evidence="1">The sequence shown here is derived from an EMBL/GenBank/DDBJ whole genome shotgun (WGS) entry which is preliminary data.</text>
</comment>
<dbReference type="Proteomes" id="UP000807115">
    <property type="component" value="Chromosome 1"/>
</dbReference>
<evidence type="ECO:0000313" key="2">
    <source>
        <dbReference type="Proteomes" id="UP000807115"/>
    </source>
</evidence>
<organism evidence="1 2">
    <name type="scientific">Sorghum bicolor</name>
    <name type="common">Sorghum</name>
    <name type="synonym">Sorghum vulgare</name>
    <dbReference type="NCBI Taxonomy" id="4558"/>
    <lineage>
        <taxon>Eukaryota</taxon>
        <taxon>Viridiplantae</taxon>
        <taxon>Streptophyta</taxon>
        <taxon>Embryophyta</taxon>
        <taxon>Tracheophyta</taxon>
        <taxon>Spermatophyta</taxon>
        <taxon>Magnoliopsida</taxon>
        <taxon>Liliopsida</taxon>
        <taxon>Poales</taxon>
        <taxon>Poaceae</taxon>
        <taxon>PACMAD clade</taxon>
        <taxon>Panicoideae</taxon>
        <taxon>Andropogonodae</taxon>
        <taxon>Andropogoneae</taxon>
        <taxon>Sorghinae</taxon>
        <taxon>Sorghum</taxon>
    </lineage>
</organism>